<dbReference type="Pfam" id="PF00106">
    <property type="entry name" value="adh_short"/>
    <property type="match status" value="1"/>
</dbReference>
<dbReference type="InterPro" id="IPR020904">
    <property type="entry name" value="Sc_DH/Rdtase_CS"/>
</dbReference>
<sequence>MKQQKVWFVTGTSKGFGLSIVKQLLAQGIPVAATTRNVEELIKAVGKDDNFLPLAVDLTSEKSVADALATTVNRFGRVDVVVNNAGYGLVGGLEELTDAEGRKNFDVNVFGLLHVVRKALPYLRAQGTGHIINFSSIGGFVGSFPGFGIYCATKFAVNGLTEALAAEVKPFGIHATIVAPGYFRTNFLASDSLVAPENMIEAYTNVRESQLQHQQSLDGNQPGDPEKAAAAVIEIAAVDNPPLYLYLGEDAYGLAQQKLDTIKHELETWKELTLSTAIEA</sequence>
<reference evidence="5 6" key="1">
    <citation type="submission" date="2020-01" db="EMBL/GenBank/DDBJ databases">
        <title>Complete genome sequence of Chitinophaga sp. H33E-04 isolated from quinoa roots.</title>
        <authorList>
            <person name="Weon H.-Y."/>
            <person name="Lee S.A."/>
        </authorList>
    </citation>
    <scope>NUCLEOTIDE SEQUENCE [LARGE SCALE GENOMIC DNA]</scope>
    <source>
        <strain evidence="5 6">H33E-04</strain>
    </source>
</reference>
<evidence type="ECO:0000313" key="6">
    <source>
        <dbReference type="Proteomes" id="UP000476411"/>
    </source>
</evidence>
<dbReference type="GO" id="GO:0016491">
    <property type="term" value="F:oxidoreductase activity"/>
    <property type="evidence" value="ECO:0007669"/>
    <property type="project" value="UniProtKB-KW"/>
</dbReference>
<dbReference type="SMART" id="SM00822">
    <property type="entry name" value="PKS_KR"/>
    <property type="match status" value="1"/>
</dbReference>
<protein>
    <submittedName>
        <fullName evidence="5">SDR family NAD(P)-dependent oxidoreductase</fullName>
    </submittedName>
</protein>
<evidence type="ECO:0000313" key="5">
    <source>
        <dbReference type="EMBL" id="QHS60197.1"/>
    </source>
</evidence>
<gene>
    <name evidence="5" type="ORF">GWR21_11470</name>
</gene>
<dbReference type="PRINTS" id="PR00081">
    <property type="entry name" value="GDHRDH"/>
</dbReference>
<dbReference type="PRINTS" id="PR00080">
    <property type="entry name" value="SDRFAMILY"/>
</dbReference>
<name>A0A6B9ZDI1_9BACT</name>
<dbReference type="KEGG" id="chih:GWR21_11470"/>
<dbReference type="PANTHER" id="PTHR43976">
    <property type="entry name" value="SHORT CHAIN DEHYDROGENASE"/>
    <property type="match status" value="1"/>
</dbReference>
<dbReference type="SUPFAM" id="SSF51735">
    <property type="entry name" value="NAD(P)-binding Rossmann-fold domains"/>
    <property type="match status" value="1"/>
</dbReference>
<dbReference type="PANTHER" id="PTHR43976:SF16">
    <property type="entry name" value="SHORT-CHAIN DEHYDROGENASE_REDUCTASE FAMILY PROTEIN"/>
    <property type="match status" value="1"/>
</dbReference>
<keyword evidence="6" id="KW-1185">Reference proteome</keyword>
<comment type="similarity">
    <text evidence="1 3">Belongs to the short-chain dehydrogenases/reductases (SDR) family.</text>
</comment>
<proteinExistence type="inferred from homology"/>
<dbReference type="InterPro" id="IPR002347">
    <property type="entry name" value="SDR_fam"/>
</dbReference>
<evidence type="ECO:0000256" key="3">
    <source>
        <dbReference type="RuleBase" id="RU000363"/>
    </source>
</evidence>
<organism evidence="5 6">
    <name type="scientific">Chitinophaga agri</name>
    <dbReference type="NCBI Taxonomy" id="2703787"/>
    <lineage>
        <taxon>Bacteria</taxon>
        <taxon>Pseudomonadati</taxon>
        <taxon>Bacteroidota</taxon>
        <taxon>Chitinophagia</taxon>
        <taxon>Chitinophagales</taxon>
        <taxon>Chitinophagaceae</taxon>
        <taxon>Chitinophaga</taxon>
    </lineage>
</organism>
<feature type="domain" description="Ketoreductase" evidence="4">
    <location>
        <begin position="5"/>
        <end position="186"/>
    </location>
</feature>
<dbReference type="AlphaFoldDB" id="A0A6B9ZDI1"/>
<dbReference type="CDD" id="cd05374">
    <property type="entry name" value="17beta-HSD-like_SDR_c"/>
    <property type="match status" value="1"/>
</dbReference>
<dbReference type="Proteomes" id="UP000476411">
    <property type="component" value="Chromosome"/>
</dbReference>
<dbReference type="Gene3D" id="3.40.50.720">
    <property type="entry name" value="NAD(P)-binding Rossmann-like Domain"/>
    <property type="match status" value="1"/>
</dbReference>
<dbReference type="InterPro" id="IPR051911">
    <property type="entry name" value="SDR_oxidoreductase"/>
</dbReference>
<dbReference type="PROSITE" id="PS00061">
    <property type="entry name" value="ADH_SHORT"/>
    <property type="match status" value="1"/>
</dbReference>
<keyword evidence="2" id="KW-0560">Oxidoreductase</keyword>
<dbReference type="RefSeq" id="WP_162331889.1">
    <property type="nucleotide sequence ID" value="NZ_CP048113.1"/>
</dbReference>
<dbReference type="NCBIfam" id="NF004824">
    <property type="entry name" value="PRK06180.1"/>
    <property type="match status" value="1"/>
</dbReference>
<accession>A0A6B9ZDI1</accession>
<evidence type="ECO:0000256" key="2">
    <source>
        <dbReference type="ARBA" id="ARBA00023002"/>
    </source>
</evidence>
<dbReference type="InterPro" id="IPR036291">
    <property type="entry name" value="NAD(P)-bd_dom_sf"/>
</dbReference>
<dbReference type="EMBL" id="CP048113">
    <property type="protein sequence ID" value="QHS60197.1"/>
    <property type="molecule type" value="Genomic_DNA"/>
</dbReference>
<evidence type="ECO:0000256" key="1">
    <source>
        <dbReference type="ARBA" id="ARBA00006484"/>
    </source>
</evidence>
<dbReference type="InterPro" id="IPR057326">
    <property type="entry name" value="KR_dom"/>
</dbReference>
<evidence type="ECO:0000259" key="4">
    <source>
        <dbReference type="SMART" id="SM00822"/>
    </source>
</evidence>